<sequence>MHEKLDNSTLFSQFSHGLKIETSPEQYDAFMAIISNQALSVSLVQLMRLFDNDVDKIARCAAYAFSKSSITTEQFSSLLELRTIIKEGTFYECIDFFDENQKLTPKSQRFLANFLSKDELEVFVDLLKSKPSSEHYFYSITLDISAQNNQRLKQLLKFARFHRLIHFEDEKLDIANNIVINGFSAGARDALLKTFYGEHTKEEFPLPGTISINEIDAFVHRRIRPMAVSYPGIANPSSFHGIEASVYYLTLHDQIHRVLMSSIPNHTFYSFLHAIDVVRKLTGMQWSKEIWHSLDMDFIRYPHMSKEERDKKSPEFICNELLQILSQGISSEENRAIGLFTPFGSNDTMWLLMIHFCFNREEWKNQFSIDPALFNPKSEYMDYYRFVLKHQGELIGKTLTEQIVYIKSAWLQQPIPQGKAEFKKDSERFIQIALDGELMPPLKKDVLKQRSSSSFFKNVVSGNYIKDQFEEKYSFKL</sequence>
<reference evidence="2 4" key="2">
    <citation type="submission" date="2018-06" db="EMBL/GenBank/DDBJ databases">
        <authorList>
            <consortium name="Pathogen Informatics"/>
            <person name="Doyle S."/>
        </authorList>
    </citation>
    <scope>NUCLEOTIDE SEQUENCE [LARGE SCALE GENOMIC DNA]</scope>
    <source>
        <strain evidence="2 4">NCTC12438</strain>
    </source>
</reference>
<dbReference type="STRING" id="28085.Lcin_1023"/>
<gene>
    <name evidence="1" type="ORF">Lcin_1023</name>
    <name evidence="2" type="ORF">NCTC12438_00023</name>
</gene>
<name>A0A378IFB5_9GAMM</name>
<organism evidence="2 4">
    <name type="scientific">Legionella cincinnatiensis</name>
    <dbReference type="NCBI Taxonomy" id="28085"/>
    <lineage>
        <taxon>Bacteria</taxon>
        <taxon>Pseudomonadati</taxon>
        <taxon>Pseudomonadota</taxon>
        <taxon>Gammaproteobacteria</taxon>
        <taxon>Legionellales</taxon>
        <taxon>Legionellaceae</taxon>
        <taxon>Legionella</taxon>
    </lineage>
</organism>
<reference evidence="1 3" key="1">
    <citation type="submission" date="2015-11" db="EMBL/GenBank/DDBJ databases">
        <title>Genomic analysis of 38 Legionella species identifies large and diverse effector repertoires.</title>
        <authorList>
            <person name="Burstein D."/>
            <person name="Amaro F."/>
            <person name="Zusman T."/>
            <person name="Lifshitz Z."/>
            <person name="Cohen O."/>
            <person name="Gilbert J.A."/>
            <person name="Pupko T."/>
            <person name="Shuman H.A."/>
            <person name="Segal G."/>
        </authorList>
    </citation>
    <scope>NUCLEOTIDE SEQUENCE [LARGE SCALE GENOMIC DNA]</scope>
    <source>
        <strain evidence="1 3">CDC#72-OH-14</strain>
    </source>
</reference>
<evidence type="ECO:0000313" key="2">
    <source>
        <dbReference type="EMBL" id="STX33452.1"/>
    </source>
</evidence>
<dbReference type="OrthoDB" id="5631665at2"/>
<evidence type="ECO:0000313" key="1">
    <source>
        <dbReference type="EMBL" id="KTC92244.1"/>
    </source>
</evidence>
<dbReference type="EMBL" id="UGNX01000001">
    <property type="protein sequence ID" value="STX33452.1"/>
    <property type="molecule type" value="Genomic_DNA"/>
</dbReference>
<keyword evidence="3" id="KW-1185">Reference proteome</keyword>
<protein>
    <submittedName>
        <fullName evidence="2">Uncharacterized protein</fullName>
    </submittedName>
</protein>
<dbReference type="EMBL" id="LNXX01000007">
    <property type="protein sequence ID" value="KTC92244.1"/>
    <property type="molecule type" value="Genomic_DNA"/>
</dbReference>
<dbReference type="RefSeq" id="WP_058464210.1">
    <property type="nucleotide sequence ID" value="NZ_CAAAHQ010000006.1"/>
</dbReference>
<dbReference type="AlphaFoldDB" id="A0A378IFB5"/>
<dbReference type="Proteomes" id="UP000255316">
    <property type="component" value="Unassembled WGS sequence"/>
</dbReference>
<evidence type="ECO:0000313" key="3">
    <source>
        <dbReference type="Proteomes" id="UP000054854"/>
    </source>
</evidence>
<proteinExistence type="predicted"/>
<accession>A0A378IFB5</accession>
<evidence type="ECO:0000313" key="4">
    <source>
        <dbReference type="Proteomes" id="UP000255316"/>
    </source>
</evidence>
<dbReference type="Proteomes" id="UP000054854">
    <property type="component" value="Unassembled WGS sequence"/>
</dbReference>